<dbReference type="FunFam" id="4.10.320.10:FF:000002">
    <property type="entry name" value="Dihydrolipoamide acetyltransferase component of pyruvate dehydrogenase complex"/>
    <property type="match status" value="1"/>
</dbReference>
<dbReference type="PROSITE" id="PS50968">
    <property type="entry name" value="BIOTINYL_LIPOYL"/>
    <property type="match status" value="2"/>
</dbReference>
<keyword evidence="12" id="KW-1185">Reference proteome</keyword>
<keyword evidence="6 7" id="KW-0012">Acyltransferase</keyword>
<feature type="compositionally biased region" description="Polar residues" evidence="8">
    <location>
        <begin position="212"/>
        <end position="230"/>
    </location>
</feature>
<dbReference type="OrthoDB" id="9805770at2"/>
<feature type="domain" description="Peripheral subunit-binding (PSBD)" evidence="10">
    <location>
        <begin position="253"/>
        <end position="290"/>
    </location>
</feature>
<evidence type="ECO:0000256" key="8">
    <source>
        <dbReference type="SAM" id="MobiDB-lite"/>
    </source>
</evidence>
<dbReference type="SUPFAM" id="SSF52777">
    <property type="entry name" value="CoA-dependent acyltransferases"/>
    <property type="match status" value="1"/>
</dbReference>
<comment type="similarity">
    <text evidence="2 7">Belongs to the 2-oxoacid dehydrogenase family.</text>
</comment>
<dbReference type="SUPFAM" id="SSF47005">
    <property type="entry name" value="Peripheral subunit-binding domain of 2-oxo acid dehydrogenase complex"/>
    <property type="match status" value="1"/>
</dbReference>
<dbReference type="EC" id="2.3.1.-" evidence="7"/>
<evidence type="ECO:0000256" key="6">
    <source>
        <dbReference type="ARBA" id="ARBA00023315"/>
    </source>
</evidence>
<feature type="region of interest" description="Disordered" evidence="8">
    <location>
        <begin position="212"/>
        <end position="254"/>
    </location>
</feature>
<dbReference type="PANTHER" id="PTHR43178:SF5">
    <property type="entry name" value="LIPOAMIDE ACYLTRANSFERASE COMPONENT OF BRANCHED-CHAIN ALPHA-KETO ACID DEHYDROGENASE COMPLEX, MITOCHONDRIAL"/>
    <property type="match status" value="1"/>
</dbReference>
<evidence type="ECO:0000259" key="10">
    <source>
        <dbReference type="PROSITE" id="PS51826"/>
    </source>
</evidence>
<dbReference type="PROSITE" id="PS51826">
    <property type="entry name" value="PSBD"/>
    <property type="match status" value="1"/>
</dbReference>
<feature type="region of interest" description="Disordered" evidence="8">
    <location>
        <begin position="294"/>
        <end position="313"/>
    </location>
</feature>
<gene>
    <name evidence="11" type="ORF">SAMN05216361_3540</name>
</gene>
<accession>A0A1M5PPA4</accession>
<feature type="compositionally biased region" description="Polar residues" evidence="8">
    <location>
        <begin position="85"/>
        <end position="99"/>
    </location>
</feature>
<dbReference type="GO" id="GO:0031405">
    <property type="term" value="F:lipoic acid binding"/>
    <property type="evidence" value="ECO:0007669"/>
    <property type="project" value="TreeGrafter"/>
</dbReference>
<comment type="cofactor">
    <cofactor evidence="1 7">
        <name>(R)-lipoate</name>
        <dbReference type="ChEBI" id="CHEBI:83088"/>
    </cofactor>
</comment>
<dbReference type="InterPro" id="IPR023213">
    <property type="entry name" value="CAT-like_dom_sf"/>
</dbReference>
<reference evidence="12" key="1">
    <citation type="submission" date="2016-11" db="EMBL/GenBank/DDBJ databases">
        <authorList>
            <person name="Varghese N."/>
            <person name="Submissions S."/>
        </authorList>
    </citation>
    <scope>NUCLEOTIDE SEQUENCE [LARGE SCALE GENOMIC DNA]</scope>
    <source>
        <strain evidence="12">CGMCC 1.8995</strain>
    </source>
</reference>
<evidence type="ECO:0000256" key="5">
    <source>
        <dbReference type="ARBA" id="ARBA00022823"/>
    </source>
</evidence>
<dbReference type="Pfam" id="PF02817">
    <property type="entry name" value="E3_binding"/>
    <property type="match status" value="1"/>
</dbReference>
<protein>
    <recommendedName>
        <fullName evidence="7">Dihydrolipoamide acetyltransferase component of pyruvate dehydrogenase complex</fullName>
        <ecNumber evidence="7">2.3.1.-</ecNumber>
    </recommendedName>
</protein>
<evidence type="ECO:0000256" key="4">
    <source>
        <dbReference type="ARBA" id="ARBA00022679"/>
    </source>
</evidence>
<sequence>MTDFILPDIGEGVVECELLEWLVKEGDRVEEDQPVAEVMTDKATVQIPSMHAGVITKLFYQAGEIAKVHEPLFAMARDGEADAQVTEQTNAQANEQTPVPSVEQKPADTESAANETFILPDIGEGIVECEIVKWHLNEGDSMQEDDVVVEVMTDKAVVEIPAKYAGTMTKRYHQEGEIAKVHEPLFDMHVAGRTPSSFAAATASVAEVKQTPVNSTVDSGNSQTPATQNDYKPAHGFEEGSEAPQKTIAGKVPASPAVRRLAREKGIDLKQVNASGKKGRVLKKDILAAVEKQAAPVSTPTKQTPSAQGSADVNRVPLTPVQRAMAKQMTRSVSTIPHFTVSEELNMQALIDLKRALADTFAKQDIKLTFMPFFIKALSLAMQAYPIFNARLSDDESALEYIVDHNIGFAVDSPIGLLVPNIKGVQNLSVMDIAAQMQDIVQSARAGKLSSDQLKGGTISISNVGVLGGTTATPIINHPELAIVALGKMQTLPRFDEQGNVVSASIMHLSWSADHRVIDGATMVRFNNLWCEYLSEPLKMLSQLR</sequence>
<organism evidence="11 12">
    <name type="scientific">Marisediminitalea aggregata</name>
    <dbReference type="NCBI Taxonomy" id="634436"/>
    <lineage>
        <taxon>Bacteria</taxon>
        <taxon>Pseudomonadati</taxon>
        <taxon>Pseudomonadota</taxon>
        <taxon>Gammaproteobacteria</taxon>
        <taxon>Alteromonadales</taxon>
        <taxon>Alteromonadaceae</taxon>
        <taxon>Marisediminitalea</taxon>
    </lineage>
</organism>
<dbReference type="Pfam" id="PF00364">
    <property type="entry name" value="Biotin_lipoyl"/>
    <property type="match status" value="2"/>
</dbReference>
<feature type="region of interest" description="Disordered" evidence="8">
    <location>
        <begin position="80"/>
        <end position="107"/>
    </location>
</feature>
<dbReference type="Gene3D" id="2.40.50.100">
    <property type="match status" value="2"/>
</dbReference>
<evidence type="ECO:0000313" key="12">
    <source>
        <dbReference type="Proteomes" id="UP000184520"/>
    </source>
</evidence>
<dbReference type="InterPro" id="IPR036625">
    <property type="entry name" value="E3-bd_dom_sf"/>
</dbReference>
<feature type="domain" description="Lipoyl-binding" evidence="9">
    <location>
        <begin position="1"/>
        <end position="76"/>
    </location>
</feature>
<evidence type="ECO:0000259" key="9">
    <source>
        <dbReference type="PROSITE" id="PS50968"/>
    </source>
</evidence>
<dbReference type="GO" id="GO:0005737">
    <property type="term" value="C:cytoplasm"/>
    <property type="evidence" value="ECO:0007669"/>
    <property type="project" value="TreeGrafter"/>
</dbReference>
<dbReference type="InterPro" id="IPR050743">
    <property type="entry name" value="2-oxoacid_DH_E2_comp"/>
</dbReference>
<dbReference type="AlphaFoldDB" id="A0A1M5PPA4"/>
<dbReference type="CDD" id="cd06849">
    <property type="entry name" value="lipoyl_domain"/>
    <property type="match status" value="2"/>
</dbReference>
<dbReference type="STRING" id="634436.SAMN05216361_3540"/>
<keyword evidence="4 7" id="KW-0808">Transferase</keyword>
<keyword evidence="5 7" id="KW-0450">Lipoyl</keyword>
<proteinExistence type="inferred from homology"/>
<evidence type="ECO:0000256" key="7">
    <source>
        <dbReference type="RuleBase" id="RU003423"/>
    </source>
</evidence>
<feature type="compositionally biased region" description="Polar residues" evidence="8">
    <location>
        <begin position="296"/>
        <end position="311"/>
    </location>
</feature>
<dbReference type="GO" id="GO:0016407">
    <property type="term" value="F:acetyltransferase activity"/>
    <property type="evidence" value="ECO:0007669"/>
    <property type="project" value="TreeGrafter"/>
</dbReference>
<evidence type="ECO:0000256" key="2">
    <source>
        <dbReference type="ARBA" id="ARBA00007317"/>
    </source>
</evidence>
<dbReference type="RefSeq" id="WP_073324514.1">
    <property type="nucleotide sequence ID" value="NZ_FQWD01000006.1"/>
</dbReference>
<dbReference type="InterPro" id="IPR004167">
    <property type="entry name" value="PSBD"/>
</dbReference>
<feature type="domain" description="Lipoyl-binding" evidence="9">
    <location>
        <begin position="114"/>
        <end position="189"/>
    </location>
</feature>
<evidence type="ECO:0000256" key="1">
    <source>
        <dbReference type="ARBA" id="ARBA00001938"/>
    </source>
</evidence>
<dbReference type="Gene3D" id="3.30.559.10">
    <property type="entry name" value="Chloramphenicol acetyltransferase-like domain"/>
    <property type="match status" value="1"/>
</dbReference>
<dbReference type="Pfam" id="PF00198">
    <property type="entry name" value="2-oxoacid_dh"/>
    <property type="match status" value="1"/>
</dbReference>
<comment type="subunit">
    <text evidence="3">Forms a 24-polypeptide structural core with octahedral symmetry.</text>
</comment>
<dbReference type="EMBL" id="FQWD01000006">
    <property type="protein sequence ID" value="SHH03564.1"/>
    <property type="molecule type" value="Genomic_DNA"/>
</dbReference>
<dbReference type="InterPro" id="IPR000089">
    <property type="entry name" value="Biotin_lipoyl"/>
</dbReference>
<dbReference type="InterPro" id="IPR001078">
    <property type="entry name" value="2-oxoacid_DH_actylTfrase"/>
</dbReference>
<dbReference type="Proteomes" id="UP000184520">
    <property type="component" value="Unassembled WGS sequence"/>
</dbReference>
<dbReference type="PANTHER" id="PTHR43178">
    <property type="entry name" value="DIHYDROLIPOAMIDE ACETYLTRANSFERASE COMPONENT OF PYRUVATE DEHYDROGENASE COMPLEX"/>
    <property type="match status" value="1"/>
</dbReference>
<evidence type="ECO:0000256" key="3">
    <source>
        <dbReference type="ARBA" id="ARBA00011484"/>
    </source>
</evidence>
<evidence type="ECO:0000313" key="11">
    <source>
        <dbReference type="EMBL" id="SHH03564.1"/>
    </source>
</evidence>
<dbReference type="SUPFAM" id="SSF51230">
    <property type="entry name" value="Single hybrid motif"/>
    <property type="match status" value="2"/>
</dbReference>
<dbReference type="InterPro" id="IPR011053">
    <property type="entry name" value="Single_hybrid_motif"/>
</dbReference>
<dbReference type="InterPro" id="IPR003016">
    <property type="entry name" value="2-oxoA_DH_lipoyl-BS"/>
</dbReference>
<dbReference type="PROSITE" id="PS00189">
    <property type="entry name" value="LIPOYL"/>
    <property type="match status" value="1"/>
</dbReference>
<name>A0A1M5PPA4_9ALTE</name>
<dbReference type="FunFam" id="3.30.559.10:FF:000007">
    <property type="entry name" value="Dihydrolipoamide acetyltransferase component of pyruvate dehydrogenase complex"/>
    <property type="match status" value="1"/>
</dbReference>
<dbReference type="Gene3D" id="4.10.320.10">
    <property type="entry name" value="E3-binding domain"/>
    <property type="match status" value="1"/>
</dbReference>